<feature type="transmembrane region" description="Helical" evidence="6">
    <location>
        <begin position="153"/>
        <end position="171"/>
    </location>
</feature>
<dbReference type="GO" id="GO:0005886">
    <property type="term" value="C:plasma membrane"/>
    <property type="evidence" value="ECO:0007669"/>
    <property type="project" value="UniProtKB-SubCell"/>
</dbReference>
<evidence type="ECO:0000256" key="2">
    <source>
        <dbReference type="ARBA" id="ARBA00022475"/>
    </source>
</evidence>
<evidence type="ECO:0000256" key="1">
    <source>
        <dbReference type="ARBA" id="ARBA00004651"/>
    </source>
</evidence>
<keyword evidence="2 6" id="KW-1003">Cell membrane</keyword>
<comment type="similarity">
    <text evidence="6">Belongs to the TVP38/TMEM64 family.</text>
</comment>
<sequence length="218" mass="24524">MKLSLAVAVLLGLGIISAKIGMDVLTPERIRDFILSFGWLAPVLYVLIYTIRPLFLFPAIILSLTGGMTFGPWWGTLLDLIGATLGSFLAFGLARKLGRETIQKWMGRRLTLWDQQLEQQGFKAIFLLRLIPLVPFDAVNYGAGLSKVRFRDYALATPFGIIPGAFAYNYLGHSLHAIFSPTFYFAIILVVILAVVPFFFKRRQQQKNSMDYGVEQQK</sequence>
<evidence type="ECO:0000256" key="3">
    <source>
        <dbReference type="ARBA" id="ARBA00022692"/>
    </source>
</evidence>
<dbReference type="AlphaFoldDB" id="A0A419SF09"/>
<evidence type="ECO:0000256" key="4">
    <source>
        <dbReference type="ARBA" id="ARBA00022989"/>
    </source>
</evidence>
<dbReference type="PANTHER" id="PTHR12677:SF59">
    <property type="entry name" value="GOLGI APPARATUS MEMBRANE PROTEIN TVP38-RELATED"/>
    <property type="match status" value="1"/>
</dbReference>
<dbReference type="InterPro" id="IPR032816">
    <property type="entry name" value="VTT_dom"/>
</dbReference>
<dbReference type="Proteomes" id="UP000284219">
    <property type="component" value="Unassembled WGS sequence"/>
</dbReference>
<evidence type="ECO:0000313" key="9">
    <source>
        <dbReference type="Proteomes" id="UP000284219"/>
    </source>
</evidence>
<dbReference type="Pfam" id="PF09335">
    <property type="entry name" value="VTT_dom"/>
    <property type="match status" value="1"/>
</dbReference>
<comment type="caution">
    <text evidence="6">Lacks conserved residue(s) required for the propagation of feature annotation.</text>
</comment>
<keyword evidence="4 6" id="KW-1133">Transmembrane helix</keyword>
<feature type="domain" description="VTT" evidence="7">
    <location>
        <begin position="57"/>
        <end position="173"/>
    </location>
</feature>
<dbReference type="PANTHER" id="PTHR12677">
    <property type="entry name" value="GOLGI APPARATUS MEMBRANE PROTEIN TVP38-RELATED"/>
    <property type="match status" value="1"/>
</dbReference>
<evidence type="ECO:0000256" key="6">
    <source>
        <dbReference type="RuleBase" id="RU366058"/>
    </source>
</evidence>
<organism evidence="8 9">
    <name type="scientific">Ammoniphilus oxalaticus</name>
    <dbReference type="NCBI Taxonomy" id="66863"/>
    <lineage>
        <taxon>Bacteria</taxon>
        <taxon>Bacillati</taxon>
        <taxon>Bacillota</taxon>
        <taxon>Bacilli</taxon>
        <taxon>Bacillales</taxon>
        <taxon>Paenibacillaceae</taxon>
        <taxon>Aneurinibacillus group</taxon>
        <taxon>Ammoniphilus</taxon>
    </lineage>
</organism>
<feature type="transmembrane region" description="Helical" evidence="6">
    <location>
        <begin position="33"/>
        <end position="49"/>
    </location>
</feature>
<reference evidence="8 9" key="1">
    <citation type="submission" date="2016-08" db="EMBL/GenBank/DDBJ databases">
        <title>Novel Firmicute Genomes.</title>
        <authorList>
            <person name="Poppleton D.I."/>
            <person name="Gribaldo S."/>
        </authorList>
    </citation>
    <scope>NUCLEOTIDE SEQUENCE [LARGE SCALE GENOMIC DNA]</scope>
    <source>
        <strain evidence="8 9">RAOx-1</strain>
    </source>
</reference>
<keyword evidence="9" id="KW-1185">Reference proteome</keyword>
<dbReference type="EMBL" id="MCHY01000011">
    <property type="protein sequence ID" value="RKD21891.1"/>
    <property type="molecule type" value="Genomic_DNA"/>
</dbReference>
<protein>
    <recommendedName>
        <fullName evidence="6">TVP38/TMEM64 family membrane protein</fullName>
    </recommendedName>
</protein>
<name>A0A419SF09_9BACL</name>
<keyword evidence="3 6" id="KW-0812">Transmembrane</keyword>
<comment type="caution">
    <text evidence="8">The sequence shown here is derived from an EMBL/GenBank/DDBJ whole genome shotgun (WGS) entry which is preliminary data.</text>
</comment>
<dbReference type="InterPro" id="IPR015414">
    <property type="entry name" value="TMEM64"/>
</dbReference>
<evidence type="ECO:0000259" key="7">
    <source>
        <dbReference type="Pfam" id="PF09335"/>
    </source>
</evidence>
<feature type="transmembrane region" description="Helical" evidence="6">
    <location>
        <begin position="183"/>
        <end position="200"/>
    </location>
</feature>
<gene>
    <name evidence="8" type="ORF">BEP19_14650</name>
</gene>
<proteinExistence type="inferred from homology"/>
<keyword evidence="5 6" id="KW-0472">Membrane</keyword>
<feature type="transmembrane region" description="Helical" evidence="6">
    <location>
        <begin position="80"/>
        <end position="98"/>
    </location>
</feature>
<accession>A0A419SF09</accession>
<comment type="subcellular location">
    <subcellularLocation>
        <location evidence="1 6">Cell membrane</location>
        <topology evidence="1 6">Multi-pass membrane protein</topology>
    </subcellularLocation>
</comment>
<evidence type="ECO:0000256" key="5">
    <source>
        <dbReference type="ARBA" id="ARBA00023136"/>
    </source>
</evidence>
<evidence type="ECO:0000313" key="8">
    <source>
        <dbReference type="EMBL" id="RKD21891.1"/>
    </source>
</evidence>